<proteinExistence type="predicted"/>
<accession>A0A1M5VGT7</accession>
<dbReference type="PROSITE" id="PS51257">
    <property type="entry name" value="PROKAR_LIPOPROTEIN"/>
    <property type="match status" value="1"/>
</dbReference>
<dbReference type="Gene3D" id="2.60.40.2340">
    <property type="match status" value="1"/>
</dbReference>
<dbReference type="AlphaFoldDB" id="A0A1M5VGT7"/>
<dbReference type="STRING" id="1195760.SAMN05444281_1791"/>
<feature type="chain" id="PRO_5009914424" description="YD repeat-containing protein" evidence="1">
    <location>
        <begin position="24"/>
        <end position="343"/>
    </location>
</feature>
<dbReference type="EMBL" id="FQXQ01000003">
    <property type="protein sequence ID" value="SHH74469.1"/>
    <property type="molecule type" value="Genomic_DNA"/>
</dbReference>
<keyword evidence="3" id="KW-1185">Reference proteome</keyword>
<organism evidence="2 3">
    <name type="scientific">Wenyingzhuangia marina</name>
    <dbReference type="NCBI Taxonomy" id="1195760"/>
    <lineage>
        <taxon>Bacteria</taxon>
        <taxon>Pseudomonadati</taxon>
        <taxon>Bacteroidota</taxon>
        <taxon>Flavobacteriia</taxon>
        <taxon>Flavobacteriales</taxon>
        <taxon>Flavobacteriaceae</taxon>
        <taxon>Wenyingzhuangia</taxon>
    </lineage>
</organism>
<evidence type="ECO:0008006" key="4">
    <source>
        <dbReference type="Google" id="ProtNLM"/>
    </source>
</evidence>
<dbReference type="RefSeq" id="WP_143155274.1">
    <property type="nucleotide sequence ID" value="NZ_BMEN01000003.1"/>
</dbReference>
<evidence type="ECO:0000313" key="2">
    <source>
        <dbReference type="EMBL" id="SHH74469.1"/>
    </source>
</evidence>
<gene>
    <name evidence="2" type="ORF">SAMN05444281_1791</name>
</gene>
<dbReference type="Proteomes" id="UP000184109">
    <property type="component" value="Unassembled WGS sequence"/>
</dbReference>
<name>A0A1M5VGT7_9FLAO</name>
<dbReference type="OrthoDB" id="1198496at2"/>
<feature type="signal peptide" evidence="1">
    <location>
        <begin position="1"/>
        <end position="23"/>
    </location>
</feature>
<reference evidence="3" key="1">
    <citation type="submission" date="2016-11" db="EMBL/GenBank/DDBJ databases">
        <authorList>
            <person name="Varghese N."/>
            <person name="Submissions S."/>
        </authorList>
    </citation>
    <scope>NUCLEOTIDE SEQUENCE [LARGE SCALE GENOMIC DNA]</scope>
    <source>
        <strain evidence="3">DSM 100572</strain>
    </source>
</reference>
<evidence type="ECO:0000256" key="1">
    <source>
        <dbReference type="SAM" id="SignalP"/>
    </source>
</evidence>
<evidence type="ECO:0000313" key="3">
    <source>
        <dbReference type="Proteomes" id="UP000184109"/>
    </source>
</evidence>
<keyword evidence="1" id="KW-0732">Signal</keyword>
<protein>
    <recommendedName>
        <fullName evidence="4">YD repeat-containing protein</fullName>
    </recommendedName>
</protein>
<sequence length="343" mass="37658">MKKFFSMLSMFIAVAITTISCSSDDEVIPPSTLATITDFTLSIDGLSADDIVYDLGTNITVAVPYGTSLIGVVPNITLSNGATISPASGEEITFVDGEPTTFTVTAEDGTTTKEYTVTVNVSNVDTTSSGTKLKTYEIADLYGENSITTYIYNDFNLVSEYTKKQDDWGDITTTVYTLVYNDNNQVIEKKSTTQSTIYTYENDKIIKAVYKVDDVLTYTYDYSYNEAGDLTKEKRTDHTDEDSVTEVLFTLVDGNVTVENRFGSDYTASYDDKNNPFKGMYPAAYAAINVGIQSVSTNNPVSGTLADDTVTYVYNSDSYPLGASYTYFEGAATVKKTYTYYAE</sequence>